<evidence type="ECO:0000256" key="3">
    <source>
        <dbReference type="ARBA" id="ARBA00022840"/>
    </source>
</evidence>
<dbReference type="PROSITE" id="PS51192">
    <property type="entry name" value="HELICASE_ATP_BIND_1"/>
    <property type="match status" value="1"/>
</dbReference>
<evidence type="ECO:0000313" key="7">
    <source>
        <dbReference type="EMBL" id="KIW15848.1"/>
    </source>
</evidence>
<dbReference type="Pfam" id="PF00176">
    <property type="entry name" value="SNF2-rel_dom"/>
    <property type="match status" value="1"/>
</dbReference>
<dbReference type="InterPro" id="IPR000330">
    <property type="entry name" value="SNF2_N"/>
</dbReference>
<dbReference type="SMART" id="SM00487">
    <property type="entry name" value="DEXDc"/>
    <property type="match status" value="1"/>
</dbReference>
<dbReference type="PANTHER" id="PTHR45626">
    <property type="entry name" value="TRANSCRIPTION TERMINATION FACTOR 2-RELATED"/>
    <property type="match status" value="1"/>
</dbReference>
<evidence type="ECO:0000256" key="4">
    <source>
        <dbReference type="SAM" id="MobiDB-lite"/>
    </source>
</evidence>
<evidence type="ECO:0000313" key="8">
    <source>
        <dbReference type="Proteomes" id="UP000053328"/>
    </source>
</evidence>
<dbReference type="InterPro" id="IPR027417">
    <property type="entry name" value="P-loop_NTPase"/>
</dbReference>
<evidence type="ECO:0000259" key="6">
    <source>
        <dbReference type="PROSITE" id="PS51194"/>
    </source>
</evidence>
<keyword evidence="3" id="KW-0067">ATP-binding</keyword>
<evidence type="ECO:0008006" key="9">
    <source>
        <dbReference type="Google" id="ProtNLM"/>
    </source>
</evidence>
<feature type="compositionally biased region" description="Acidic residues" evidence="4">
    <location>
        <begin position="92"/>
        <end position="103"/>
    </location>
</feature>
<feature type="region of interest" description="Disordered" evidence="4">
    <location>
        <begin position="55"/>
        <end position="103"/>
    </location>
</feature>
<dbReference type="SMART" id="SM00490">
    <property type="entry name" value="HELICc"/>
    <property type="match status" value="1"/>
</dbReference>
<dbReference type="VEuPathDB" id="FungiDB:PV08_05898"/>
<reference evidence="7 8" key="1">
    <citation type="submission" date="2015-01" db="EMBL/GenBank/DDBJ databases">
        <title>The Genome Sequence of Exophiala spinifera CBS89968.</title>
        <authorList>
            <consortium name="The Broad Institute Genomics Platform"/>
            <person name="Cuomo C."/>
            <person name="de Hoog S."/>
            <person name="Gorbushina A."/>
            <person name="Stielow B."/>
            <person name="Teixiera M."/>
            <person name="Abouelleil A."/>
            <person name="Chapman S.B."/>
            <person name="Priest M."/>
            <person name="Young S.K."/>
            <person name="Wortman J."/>
            <person name="Nusbaum C."/>
            <person name="Birren B."/>
        </authorList>
    </citation>
    <scope>NUCLEOTIDE SEQUENCE [LARGE SCALE GENOMIC DNA]</scope>
    <source>
        <strain evidence="7 8">CBS 89968</strain>
    </source>
</reference>
<dbReference type="STRING" id="91928.A0A0D2BA26"/>
<protein>
    <recommendedName>
        <fullName evidence="9">Helicase ATP-binding domain-containing protein</fullName>
    </recommendedName>
</protein>
<keyword evidence="1" id="KW-0547">Nucleotide-binding</keyword>
<dbReference type="GO" id="GO:0005634">
    <property type="term" value="C:nucleus"/>
    <property type="evidence" value="ECO:0007669"/>
    <property type="project" value="TreeGrafter"/>
</dbReference>
<dbReference type="PROSITE" id="PS51194">
    <property type="entry name" value="HELICASE_CTER"/>
    <property type="match status" value="1"/>
</dbReference>
<feature type="domain" description="Helicase ATP-binding" evidence="5">
    <location>
        <begin position="178"/>
        <end position="376"/>
    </location>
</feature>
<proteinExistence type="predicted"/>
<dbReference type="Gene3D" id="3.40.50.10810">
    <property type="entry name" value="Tandem AAA-ATPase domain"/>
    <property type="match status" value="1"/>
</dbReference>
<dbReference type="SUPFAM" id="SSF52540">
    <property type="entry name" value="P-loop containing nucleoside triphosphate hydrolases"/>
    <property type="match status" value="2"/>
</dbReference>
<keyword evidence="2" id="KW-0378">Hydrolase</keyword>
<evidence type="ECO:0000256" key="1">
    <source>
        <dbReference type="ARBA" id="ARBA00022741"/>
    </source>
</evidence>
<dbReference type="InterPro" id="IPR014001">
    <property type="entry name" value="Helicase_ATP-bd"/>
</dbReference>
<dbReference type="GeneID" id="27332981"/>
<dbReference type="HOGENOM" id="CLU_017860_0_0_1"/>
<dbReference type="AlphaFoldDB" id="A0A0D2BA26"/>
<dbReference type="CDD" id="cd18793">
    <property type="entry name" value="SF2_C_SNF"/>
    <property type="match status" value="1"/>
</dbReference>
<organism evidence="7 8">
    <name type="scientific">Exophiala spinifera</name>
    <dbReference type="NCBI Taxonomy" id="91928"/>
    <lineage>
        <taxon>Eukaryota</taxon>
        <taxon>Fungi</taxon>
        <taxon>Dikarya</taxon>
        <taxon>Ascomycota</taxon>
        <taxon>Pezizomycotina</taxon>
        <taxon>Eurotiomycetes</taxon>
        <taxon>Chaetothyriomycetidae</taxon>
        <taxon>Chaetothyriales</taxon>
        <taxon>Herpotrichiellaceae</taxon>
        <taxon>Exophiala</taxon>
    </lineage>
</organism>
<dbReference type="InterPro" id="IPR038718">
    <property type="entry name" value="SNF2-like_sf"/>
</dbReference>
<keyword evidence="8" id="KW-1185">Reference proteome</keyword>
<dbReference type="InterPro" id="IPR049730">
    <property type="entry name" value="SNF2/RAD54-like_C"/>
</dbReference>
<dbReference type="Proteomes" id="UP000053328">
    <property type="component" value="Unassembled WGS sequence"/>
</dbReference>
<dbReference type="Gene3D" id="3.40.50.300">
    <property type="entry name" value="P-loop containing nucleotide triphosphate hydrolases"/>
    <property type="match status" value="1"/>
</dbReference>
<name>A0A0D2BA26_9EURO</name>
<dbReference type="RefSeq" id="XP_016236064.1">
    <property type="nucleotide sequence ID" value="XM_016380237.1"/>
</dbReference>
<evidence type="ECO:0000256" key="2">
    <source>
        <dbReference type="ARBA" id="ARBA00022801"/>
    </source>
</evidence>
<dbReference type="GO" id="GO:0005524">
    <property type="term" value="F:ATP binding"/>
    <property type="evidence" value="ECO:0007669"/>
    <property type="project" value="UniProtKB-KW"/>
</dbReference>
<evidence type="ECO:0000259" key="5">
    <source>
        <dbReference type="PROSITE" id="PS51192"/>
    </source>
</evidence>
<sequence length="723" mass="81559">MAPPRHLPEEIQAAVLRIKDVEVNNNTPKILNHAVVEAFSEEYLKGLKPGTFLLGTPDEEDELARSSTSRGDDSVGFDSLPSFGTQDRRSDDNEEDLLSDSMSLDEDLYQDEDEIPMGIEPDRKILVDGETYHVAEYLGKSWVAEIMAQHNVKPLQKPPNILFNPFDHQLKGAAQIDHCLEGVFKFFLLGDRMGMGKTLTATLAMWIRKDEPGMSLVVAPASVCAQWVNDIHRYFDEEGGLRAYWLHDPRKSASWLLSQGFDIIVVSYEFLETSLRPIQAFKGSIEAYANATRHATKKVHYPKRPTSALFSKIWKVTQQPWKRTVLDEAHCVSKRSGKRHQAILKLPTVGVVCLSGTAAHNKWTAFSGYLDFVKAHPWTSHARFMRTFCGANANPSNPGVVETRLLQRMLQAILVARPLDAEGMSRLHGLTAFAVCFELDPFDQILVATYTQKYKEEVVKTARMGDDQTDQLKNDGDDSRSAMGWASKARCAAAHPLLLAEIPKKANVQVPETSEQGPTFGRLKTITEDILDTERDYWLGLVQKDSRLMENSARVRVCVATYLWYRAQYPGEKIAIASVSLKILDIMDEVLKKRLQIDAVRFDGTVAPQKRHATLRKMEVAAPEVPLLITAGAGAFGINLPFISCLIQMEPWWNINMELQYTFRAYRLGQQKQVKYIRLEATNSAIDQETIEVQLRKKAVNDRVMAPLTHSHKDEPKILDLWV</sequence>
<feature type="domain" description="Helicase C-terminal" evidence="6">
    <location>
        <begin position="557"/>
        <end position="711"/>
    </location>
</feature>
<accession>A0A0D2BA26</accession>
<dbReference type="EMBL" id="KN847495">
    <property type="protein sequence ID" value="KIW15848.1"/>
    <property type="molecule type" value="Genomic_DNA"/>
</dbReference>
<dbReference type="GO" id="GO:0006281">
    <property type="term" value="P:DNA repair"/>
    <property type="evidence" value="ECO:0007669"/>
    <property type="project" value="TreeGrafter"/>
</dbReference>
<dbReference type="InterPro" id="IPR050628">
    <property type="entry name" value="SNF2_RAD54_helicase_TF"/>
</dbReference>
<gene>
    <name evidence="7" type="ORF">PV08_05898</name>
</gene>
<dbReference type="Pfam" id="PF00271">
    <property type="entry name" value="Helicase_C"/>
    <property type="match status" value="1"/>
</dbReference>
<dbReference type="OrthoDB" id="4135937at2759"/>
<dbReference type="GO" id="GO:0008094">
    <property type="term" value="F:ATP-dependent activity, acting on DNA"/>
    <property type="evidence" value="ECO:0007669"/>
    <property type="project" value="TreeGrafter"/>
</dbReference>
<dbReference type="GO" id="GO:0016787">
    <property type="term" value="F:hydrolase activity"/>
    <property type="evidence" value="ECO:0007669"/>
    <property type="project" value="UniProtKB-KW"/>
</dbReference>
<dbReference type="InterPro" id="IPR001650">
    <property type="entry name" value="Helicase_C-like"/>
</dbReference>